<dbReference type="Proteomes" id="UP000001409">
    <property type="component" value="Chromosome"/>
</dbReference>
<evidence type="ECO:0000313" key="2">
    <source>
        <dbReference type="EMBL" id="BAC17719.1"/>
    </source>
</evidence>
<protein>
    <recommendedName>
        <fullName evidence="4">Integral membrane protein</fullName>
    </recommendedName>
</protein>
<feature type="transmembrane region" description="Helical" evidence="1">
    <location>
        <begin position="71"/>
        <end position="95"/>
    </location>
</feature>
<dbReference type="InterPro" id="IPR007436">
    <property type="entry name" value="DUF485"/>
</dbReference>
<reference evidence="2 3" key="1">
    <citation type="journal article" date="2003" name="Genome Res.">
        <title>Comparative complete genome sequence analysis of the amino acid replacements responsible for the thermostability of Corynebacterium efficiens.</title>
        <authorList>
            <person name="Nishio Y."/>
            <person name="Nakamura Y."/>
            <person name="Kawarabayasi Y."/>
            <person name="Usuda Y."/>
            <person name="Kimura E."/>
            <person name="Sugimoto S."/>
            <person name="Matsui K."/>
            <person name="Yamagishi A."/>
            <person name="Kikuchi H."/>
            <person name="Ikeo K."/>
            <person name="Gojobori T."/>
        </authorList>
    </citation>
    <scope>NUCLEOTIDE SEQUENCE [LARGE SCALE GENOMIC DNA]</scope>
    <source>
        <strain evidence="3">DSM 44549 / YS-314 / AJ 12310 / JCM 11189 / NBRC 100395</strain>
    </source>
</reference>
<sequence>MSAEPSIRERRQPTAQEFRDMQNSQEFGELRSKFRSFAFPMTIAFFVWYIAYVLIATFASEWMATPVFGSINIGLIFGLLQFVTTFVITYVYIVFANKNLEPRQSAIRKKMEG</sequence>
<dbReference type="AlphaFoldDB" id="Q8FR56"/>
<organism evidence="2 3">
    <name type="scientific">Corynebacterium efficiens (strain DSM 44549 / YS-314 / AJ 12310 / JCM 11189 / NBRC 100395)</name>
    <dbReference type="NCBI Taxonomy" id="196164"/>
    <lineage>
        <taxon>Bacteria</taxon>
        <taxon>Bacillati</taxon>
        <taxon>Actinomycetota</taxon>
        <taxon>Actinomycetes</taxon>
        <taxon>Mycobacteriales</taxon>
        <taxon>Corynebacteriaceae</taxon>
        <taxon>Corynebacterium</taxon>
    </lineage>
</organism>
<keyword evidence="1" id="KW-1133">Transmembrane helix</keyword>
<dbReference type="eggNOG" id="COG3162">
    <property type="taxonomic scope" value="Bacteria"/>
</dbReference>
<keyword evidence="1" id="KW-0812">Transmembrane</keyword>
<keyword evidence="1" id="KW-0472">Membrane</keyword>
<proteinExistence type="predicted"/>
<evidence type="ECO:0000313" key="3">
    <source>
        <dbReference type="Proteomes" id="UP000001409"/>
    </source>
</evidence>
<evidence type="ECO:0008006" key="4">
    <source>
        <dbReference type="Google" id="ProtNLM"/>
    </source>
</evidence>
<dbReference type="STRING" id="196164.gene:10741314"/>
<dbReference type="Pfam" id="PF04341">
    <property type="entry name" value="DUF485"/>
    <property type="match status" value="1"/>
</dbReference>
<evidence type="ECO:0000256" key="1">
    <source>
        <dbReference type="SAM" id="Phobius"/>
    </source>
</evidence>
<dbReference type="PANTHER" id="PTHR38441:SF1">
    <property type="entry name" value="MEMBRANE PROTEIN"/>
    <property type="match status" value="1"/>
</dbReference>
<dbReference type="KEGG" id="cef:CE0909"/>
<keyword evidence="3" id="KW-1185">Reference proteome</keyword>
<accession>Q8FR56</accession>
<dbReference type="HOGENOM" id="CLU_123372_1_0_11"/>
<name>Q8FR56_COREF</name>
<dbReference type="EMBL" id="BA000035">
    <property type="protein sequence ID" value="BAC17719.1"/>
    <property type="molecule type" value="Genomic_DNA"/>
</dbReference>
<dbReference type="PANTHER" id="PTHR38441">
    <property type="entry name" value="INTEGRAL MEMBRANE PROTEIN-RELATED"/>
    <property type="match status" value="1"/>
</dbReference>
<feature type="transmembrane region" description="Helical" evidence="1">
    <location>
        <begin position="37"/>
        <end position="59"/>
    </location>
</feature>